<evidence type="ECO:0000313" key="2">
    <source>
        <dbReference type="Proteomes" id="UP000805193"/>
    </source>
</evidence>
<name>A0AC60QAN0_IXOPE</name>
<protein>
    <submittedName>
        <fullName evidence="1">Uncharacterized protein</fullName>
    </submittedName>
</protein>
<dbReference type="Proteomes" id="UP000805193">
    <property type="component" value="Unassembled WGS sequence"/>
</dbReference>
<evidence type="ECO:0000313" key="1">
    <source>
        <dbReference type="EMBL" id="KAG0430148.1"/>
    </source>
</evidence>
<comment type="caution">
    <text evidence="1">The sequence shown here is derived from an EMBL/GenBank/DDBJ whole genome shotgun (WGS) entry which is preliminary data.</text>
</comment>
<proteinExistence type="predicted"/>
<accession>A0AC60QAN0</accession>
<keyword evidence="2" id="KW-1185">Reference proteome</keyword>
<gene>
    <name evidence="1" type="ORF">HPB47_022964</name>
</gene>
<sequence length="417" mass="47720">MAVIWMIVVEQQYEAESARPARSVRCMSTALAEELEEITLPPPKIKDVYKASENTLCVTFSDNSKCLFSSTWVRIIFLRIFGTAANARPAFIPRLKKMLKNVCKYGISILRGVPLNEHQIVNVARRMGYIRETGYGITFDVKYNADPKTHLAYTGLQFGHHTDLAYRERAPGVQLLHCLKAADPASVQEHAGGKSFFVDGFYAAQWLRYNYPQHFETLSKTPVIFSFLDSDRDRWFRESWPVISVDHMGKLKDIHYSLFSMRPPLLPQDKVASYYQALRLFSQRIEQSTLQYSFYLTPGDLVVINNRRILHGRTGFEPSKVERQGMPFLPPSPQPWELPCFQSSMPRPVSPHTANSLQQSLSQNSKRELFECQQGELEHPQTRQEIASSIARVLPLLPPEGWLLRESSLPEPPTRSD</sequence>
<dbReference type="EMBL" id="JABSTQ010009348">
    <property type="protein sequence ID" value="KAG0430148.1"/>
    <property type="molecule type" value="Genomic_DNA"/>
</dbReference>
<organism evidence="1 2">
    <name type="scientific">Ixodes persulcatus</name>
    <name type="common">Taiga tick</name>
    <dbReference type="NCBI Taxonomy" id="34615"/>
    <lineage>
        <taxon>Eukaryota</taxon>
        <taxon>Metazoa</taxon>
        <taxon>Ecdysozoa</taxon>
        <taxon>Arthropoda</taxon>
        <taxon>Chelicerata</taxon>
        <taxon>Arachnida</taxon>
        <taxon>Acari</taxon>
        <taxon>Parasitiformes</taxon>
        <taxon>Ixodida</taxon>
        <taxon>Ixodoidea</taxon>
        <taxon>Ixodidae</taxon>
        <taxon>Ixodinae</taxon>
        <taxon>Ixodes</taxon>
    </lineage>
</organism>
<reference evidence="1 2" key="1">
    <citation type="journal article" date="2020" name="Cell">
        <title>Large-Scale Comparative Analyses of Tick Genomes Elucidate Their Genetic Diversity and Vector Capacities.</title>
        <authorList>
            <consortium name="Tick Genome and Microbiome Consortium (TIGMIC)"/>
            <person name="Jia N."/>
            <person name="Wang J."/>
            <person name="Shi W."/>
            <person name="Du L."/>
            <person name="Sun Y."/>
            <person name="Zhan W."/>
            <person name="Jiang J.F."/>
            <person name="Wang Q."/>
            <person name="Zhang B."/>
            <person name="Ji P."/>
            <person name="Bell-Sakyi L."/>
            <person name="Cui X.M."/>
            <person name="Yuan T.T."/>
            <person name="Jiang B.G."/>
            <person name="Yang W.F."/>
            <person name="Lam T.T."/>
            <person name="Chang Q.C."/>
            <person name="Ding S.J."/>
            <person name="Wang X.J."/>
            <person name="Zhu J.G."/>
            <person name="Ruan X.D."/>
            <person name="Zhao L."/>
            <person name="Wei J.T."/>
            <person name="Ye R.Z."/>
            <person name="Que T.C."/>
            <person name="Du C.H."/>
            <person name="Zhou Y.H."/>
            <person name="Cheng J.X."/>
            <person name="Dai P.F."/>
            <person name="Guo W.B."/>
            <person name="Han X.H."/>
            <person name="Huang E.J."/>
            <person name="Li L.F."/>
            <person name="Wei W."/>
            <person name="Gao Y.C."/>
            <person name="Liu J.Z."/>
            <person name="Shao H.Z."/>
            <person name="Wang X."/>
            <person name="Wang C.C."/>
            <person name="Yang T.C."/>
            <person name="Huo Q.B."/>
            <person name="Li W."/>
            <person name="Chen H.Y."/>
            <person name="Chen S.E."/>
            <person name="Zhou L.G."/>
            <person name="Ni X.B."/>
            <person name="Tian J.H."/>
            <person name="Sheng Y."/>
            <person name="Liu T."/>
            <person name="Pan Y.S."/>
            <person name="Xia L.Y."/>
            <person name="Li J."/>
            <person name="Zhao F."/>
            <person name="Cao W.C."/>
        </authorList>
    </citation>
    <scope>NUCLEOTIDE SEQUENCE [LARGE SCALE GENOMIC DNA]</scope>
    <source>
        <strain evidence="1">Iper-2018</strain>
    </source>
</reference>